<evidence type="ECO:0000313" key="1">
    <source>
        <dbReference type="EMBL" id="MBD3845953.1"/>
    </source>
</evidence>
<accession>A0A927I106</accession>
<reference evidence="1" key="1">
    <citation type="submission" date="2020-09" db="EMBL/GenBank/DDBJ databases">
        <title>Bosea spartocytisi sp. nov. a root nodule endophyte of Spartocytisus supranubius in the high mountain ecosystem fo the Teide National Park (Canary Islands, Spain).</title>
        <authorList>
            <person name="Pulido-Suarez L."/>
            <person name="Peix A."/>
            <person name="Igual J.M."/>
            <person name="Socas-Perez N."/>
            <person name="Velazquez E."/>
            <person name="Flores-Felix J.D."/>
            <person name="Leon-Barrios M."/>
        </authorList>
    </citation>
    <scope>NUCLEOTIDE SEQUENCE</scope>
    <source>
        <strain evidence="1">SSUT16</strain>
    </source>
</reference>
<dbReference type="Proteomes" id="UP000619295">
    <property type="component" value="Unassembled WGS sequence"/>
</dbReference>
<keyword evidence="1" id="KW-0255">Endonuclease</keyword>
<dbReference type="EMBL" id="JACXWY010000005">
    <property type="protein sequence ID" value="MBD3845953.1"/>
    <property type="molecule type" value="Genomic_DNA"/>
</dbReference>
<gene>
    <name evidence="1" type="ORF">IED13_09610</name>
</gene>
<keyword evidence="1" id="KW-0540">Nuclease</keyword>
<name>A0A927I106_9HYPH</name>
<proteinExistence type="predicted"/>
<evidence type="ECO:0000313" key="2">
    <source>
        <dbReference type="Proteomes" id="UP000619295"/>
    </source>
</evidence>
<sequence>MASRIPYFRTRSERAAAERSKREYERRRTAESETRRLYWTARWRAIAKDQLATEPLCAICLTEGRVTRATICDHVEPHRGDVFAFWNNPRQSLCVTCHSSVKQAEEAADRAGRGGG</sequence>
<organism evidence="1 2">
    <name type="scientific">Bosea spartocytisi</name>
    <dbReference type="NCBI Taxonomy" id="2773451"/>
    <lineage>
        <taxon>Bacteria</taxon>
        <taxon>Pseudomonadati</taxon>
        <taxon>Pseudomonadota</taxon>
        <taxon>Alphaproteobacteria</taxon>
        <taxon>Hyphomicrobiales</taxon>
        <taxon>Boseaceae</taxon>
        <taxon>Bosea</taxon>
    </lineage>
</organism>
<keyword evidence="2" id="KW-1185">Reference proteome</keyword>
<dbReference type="RefSeq" id="WP_191124044.1">
    <property type="nucleotide sequence ID" value="NZ_JACXWY010000005.1"/>
</dbReference>
<dbReference type="GO" id="GO:0004519">
    <property type="term" value="F:endonuclease activity"/>
    <property type="evidence" value="ECO:0007669"/>
    <property type="project" value="UniProtKB-KW"/>
</dbReference>
<protein>
    <submittedName>
        <fullName evidence="1">HNH endonuclease</fullName>
    </submittedName>
</protein>
<comment type="caution">
    <text evidence="1">The sequence shown here is derived from an EMBL/GenBank/DDBJ whole genome shotgun (WGS) entry which is preliminary data.</text>
</comment>
<dbReference type="AlphaFoldDB" id="A0A927I106"/>
<keyword evidence="1" id="KW-0378">Hydrolase</keyword>